<feature type="non-terminal residue" evidence="1">
    <location>
        <position position="1"/>
    </location>
</feature>
<gene>
    <name evidence="1" type="ORF">KIPB_003799</name>
</gene>
<sequence length="318" mass="33991">LTHFYQHAGVNKVLAPICAGGETAIDWGLYNTTLTASPTSADVLTNAGYEWSGDLVNWYAGGRYATVVMGLDPTAHYAWTTRIGWVLNNFRGSPSDEPLSSSIAVARAQYTPLTNINQLMADENIHSWAYPSNPVPADLRVAIVLSRGASDFHAEYSYQCLGHGHAAVVDIVCPGWELPEVQCDSNMRPVSLAQCSVSLDDLAADASADYDLYIIPGGVWSTTVLRSGDERDKLSTVLNRSTGVILTMGEAVEVPIAAGMLDDVPVCPPPDAVSNAYFGGARVMNGACQVSEDTVISARGDDRNSNVIALDFALSLFQ</sequence>
<dbReference type="Proteomes" id="UP000265618">
    <property type="component" value="Unassembled WGS sequence"/>
</dbReference>
<evidence type="ECO:0000313" key="2">
    <source>
        <dbReference type="Proteomes" id="UP000265618"/>
    </source>
</evidence>
<protein>
    <submittedName>
        <fullName evidence="1">Uncharacterized protein</fullName>
    </submittedName>
</protein>
<evidence type="ECO:0000313" key="1">
    <source>
        <dbReference type="EMBL" id="GIQ82631.1"/>
    </source>
</evidence>
<dbReference type="AlphaFoldDB" id="A0A9K3GHQ1"/>
<dbReference type="InterPro" id="IPR029062">
    <property type="entry name" value="Class_I_gatase-like"/>
</dbReference>
<proteinExistence type="predicted"/>
<reference evidence="1 2" key="1">
    <citation type="journal article" date="2018" name="PLoS ONE">
        <title>The draft genome of Kipferlia bialata reveals reductive genome evolution in fornicate parasites.</title>
        <authorList>
            <person name="Tanifuji G."/>
            <person name="Takabayashi S."/>
            <person name="Kume K."/>
            <person name="Takagi M."/>
            <person name="Nakayama T."/>
            <person name="Kamikawa R."/>
            <person name="Inagaki Y."/>
            <person name="Hashimoto T."/>
        </authorList>
    </citation>
    <scope>NUCLEOTIDE SEQUENCE [LARGE SCALE GENOMIC DNA]</scope>
    <source>
        <strain evidence="1">NY0173</strain>
    </source>
</reference>
<keyword evidence="2" id="KW-1185">Reference proteome</keyword>
<dbReference type="Gene3D" id="3.40.50.880">
    <property type="match status" value="1"/>
</dbReference>
<organism evidence="1 2">
    <name type="scientific">Kipferlia bialata</name>
    <dbReference type="NCBI Taxonomy" id="797122"/>
    <lineage>
        <taxon>Eukaryota</taxon>
        <taxon>Metamonada</taxon>
        <taxon>Carpediemonas-like organisms</taxon>
        <taxon>Kipferlia</taxon>
    </lineage>
</organism>
<dbReference type="SUPFAM" id="SSF52317">
    <property type="entry name" value="Class I glutamine amidotransferase-like"/>
    <property type="match status" value="1"/>
</dbReference>
<comment type="caution">
    <text evidence="1">The sequence shown here is derived from an EMBL/GenBank/DDBJ whole genome shotgun (WGS) entry which is preliminary data.</text>
</comment>
<name>A0A9K3GHQ1_9EUKA</name>
<accession>A0A9K3GHQ1</accession>
<dbReference type="EMBL" id="BDIP01000762">
    <property type="protein sequence ID" value="GIQ82631.1"/>
    <property type="molecule type" value="Genomic_DNA"/>
</dbReference>